<evidence type="ECO:0000256" key="1">
    <source>
        <dbReference type="ARBA" id="ARBA00008136"/>
    </source>
</evidence>
<evidence type="ECO:0000256" key="7">
    <source>
        <dbReference type="ARBA" id="ARBA00023239"/>
    </source>
</evidence>
<feature type="compositionally biased region" description="Basic and acidic residues" evidence="8">
    <location>
        <begin position="305"/>
        <end position="334"/>
    </location>
</feature>
<dbReference type="GO" id="GO:0006508">
    <property type="term" value="P:proteolysis"/>
    <property type="evidence" value="ECO:0007669"/>
    <property type="project" value="UniProtKB-KW"/>
</dbReference>
<comment type="similarity">
    <text evidence="1">Belongs to the SOS response-associated peptidase family.</text>
</comment>
<keyword evidence="5" id="KW-0190">Covalent protein-DNA linkage</keyword>
<dbReference type="EMBL" id="GGEC01019617">
    <property type="protein sequence ID" value="MBX00101.1"/>
    <property type="molecule type" value="Transcribed_RNA"/>
</dbReference>
<evidence type="ECO:0000256" key="2">
    <source>
        <dbReference type="ARBA" id="ARBA00022670"/>
    </source>
</evidence>
<keyword evidence="7" id="KW-0456">Lyase</keyword>
<dbReference type="SUPFAM" id="SSF143081">
    <property type="entry name" value="BB1717-like"/>
    <property type="match status" value="1"/>
</dbReference>
<reference evidence="9" key="1">
    <citation type="submission" date="2018-02" db="EMBL/GenBank/DDBJ databases">
        <title>Rhizophora mucronata_Transcriptome.</title>
        <authorList>
            <person name="Meera S.P."/>
            <person name="Sreeshan A."/>
            <person name="Augustine A."/>
        </authorList>
    </citation>
    <scope>NUCLEOTIDE SEQUENCE</scope>
    <source>
        <tissue evidence="9">Leaf</tissue>
    </source>
</reference>
<dbReference type="PANTHER" id="PTHR13604">
    <property type="entry name" value="DC12-RELATED"/>
    <property type="match status" value="1"/>
</dbReference>
<evidence type="ECO:0000313" key="9">
    <source>
        <dbReference type="EMBL" id="MBX00101.1"/>
    </source>
</evidence>
<keyword evidence="6" id="KW-0238">DNA-binding</keyword>
<organism evidence="9">
    <name type="scientific">Rhizophora mucronata</name>
    <name type="common">Asiatic mangrove</name>
    <dbReference type="NCBI Taxonomy" id="61149"/>
    <lineage>
        <taxon>Eukaryota</taxon>
        <taxon>Viridiplantae</taxon>
        <taxon>Streptophyta</taxon>
        <taxon>Embryophyta</taxon>
        <taxon>Tracheophyta</taxon>
        <taxon>Spermatophyta</taxon>
        <taxon>Magnoliopsida</taxon>
        <taxon>eudicotyledons</taxon>
        <taxon>Gunneridae</taxon>
        <taxon>Pentapetalae</taxon>
        <taxon>rosids</taxon>
        <taxon>fabids</taxon>
        <taxon>Malpighiales</taxon>
        <taxon>Rhizophoraceae</taxon>
        <taxon>Rhizophora</taxon>
    </lineage>
</organism>
<dbReference type="GO" id="GO:0016829">
    <property type="term" value="F:lyase activity"/>
    <property type="evidence" value="ECO:0007669"/>
    <property type="project" value="UniProtKB-KW"/>
</dbReference>
<keyword evidence="3" id="KW-0227">DNA damage</keyword>
<evidence type="ECO:0000256" key="3">
    <source>
        <dbReference type="ARBA" id="ARBA00022763"/>
    </source>
</evidence>
<dbReference type="InterPro" id="IPR036590">
    <property type="entry name" value="SRAP-like"/>
</dbReference>
<dbReference type="InterPro" id="IPR003738">
    <property type="entry name" value="SRAP"/>
</dbReference>
<dbReference type="GO" id="GO:0106300">
    <property type="term" value="P:protein-DNA covalent cross-linking repair"/>
    <property type="evidence" value="ECO:0007669"/>
    <property type="project" value="InterPro"/>
</dbReference>
<sequence length="362" mass="41305">MCGRARCTLGADDIPMACHRAGPPVCTVDMGQYRPSYNVSPGSSIPVVRREDESGKENYAVHCMRWGLVPSFTKKYEKPDFYRMFNARSESVGEKPSFRRLLTRTRCLVPVEGFYEWKKDGSKKQPYYIHFKDGRPLVLAALYDHWQNSEGETLYTFTILTTSASSALLWLHDRMPVILGNKKATDAWLIGSSSSKFDAVLKPYEDSDLVWYAVSSAMGKPSLDGPECVKEIQLKTEDKGTISKFFRKEIKEELESKKEGRTCDKSPRTVVLKSVKDEYESEDKLEKPSFKMVHQDLKSSLSTTRNEDQTKCKIKRGHEELLSDPKWDSNKNDSLHSSPAKIAKPKNSDDKRSTLFSYYGRK</sequence>
<evidence type="ECO:0000256" key="8">
    <source>
        <dbReference type="SAM" id="MobiDB-lite"/>
    </source>
</evidence>
<keyword evidence="2" id="KW-0645">Protease</keyword>
<dbReference type="Gene3D" id="3.90.1680.10">
    <property type="entry name" value="SOS response associated peptidase-like"/>
    <property type="match status" value="1"/>
</dbReference>
<proteinExistence type="inferred from homology"/>
<accession>A0A2P2K2Z8</accession>
<dbReference type="PANTHER" id="PTHR13604:SF0">
    <property type="entry name" value="ABASIC SITE PROCESSING PROTEIN HMCES"/>
    <property type="match status" value="1"/>
</dbReference>
<evidence type="ECO:0000256" key="5">
    <source>
        <dbReference type="ARBA" id="ARBA00023124"/>
    </source>
</evidence>
<feature type="region of interest" description="Disordered" evidence="8">
    <location>
        <begin position="296"/>
        <end position="362"/>
    </location>
</feature>
<dbReference type="AlphaFoldDB" id="A0A2P2K2Z8"/>
<evidence type="ECO:0000256" key="4">
    <source>
        <dbReference type="ARBA" id="ARBA00022801"/>
    </source>
</evidence>
<name>A0A2P2K2Z8_RHIMU</name>
<protein>
    <submittedName>
        <fullName evidence="9">Embryonic stem cell-specific 5-hydroxymethylcytosine-binding protein-like</fullName>
    </submittedName>
</protein>
<dbReference type="GO" id="GO:0008233">
    <property type="term" value="F:peptidase activity"/>
    <property type="evidence" value="ECO:0007669"/>
    <property type="project" value="UniProtKB-KW"/>
</dbReference>
<dbReference type="GO" id="GO:0003697">
    <property type="term" value="F:single-stranded DNA binding"/>
    <property type="evidence" value="ECO:0007669"/>
    <property type="project" value="InterPro"/>
</dbReference>
<dbReference type="Pfam" id="PF02586">
    <property type="entry name" value="SRAP"/>
    <property type="match status" value="1"/>
</dbReference>
<evidence type="ECO:0000256" key="6">
    <source>
        <dbReference type="ARBA" id="ARBA00023125"/>
    </source>
</evidence>
<keyword evidence="4" id="KW-0378">Hydrolase</keyword>